<keyword evidence="2" id="KW-0472">Membrane</keyword>
<feature type="transmembrane region" description="Helical" evidence="2">
    <location>
        <begin position="110"/>
        <end position="136"/>
    </location>
</feature>
<feature type="transmembrane region" description="Helical" evidence="2">
    <location>
        <begin position="148"/>
        <end position="172"/>
    </location>
</feature>
<dbReference type="AlphaFoldDB" id="A0AAV7ALE9"/>
<evidence type="ECO:0000313" key="4">
    <source>
        <dbReference type="Proteomes" id="UP000824782"/>
    </source>
</evidence>
<reference evidence="3" key="1">
    <citation type="thesis" date="2020" institute="ProQuest LLC" country="789 East Eisenhower Parkway, Ann Arbor, MI, USA">
        <title>Comparative Genomics and Chromosome Evolution.</title>
        <authorList>
            <person name="Mudd A.B."/>
        </authorList>
    </citation>
    <scope>NUCLEOTIDE SEQUENCE</scope>
    <source>
        <strain evidence="3">237g6f4</strain>
        <tissue evidence="3">Blood</tissue>
    </source>
</reference>
<proteinExistence type="predicted"/>
<evidence type="ECO:0000256" key="1">
    <source>
        <dbReference type="SAM" id="MobiDB-lite"/>
    </source>
</evidence>
<protein>
    <submittedName>
        <fullName evidence="3">Uncharacterized protein</fullName>
    </submittedName>
</protein>
<accession>A0AAV7ALE9</accession>
<evidence type="ECO:0000313" key="3">
    <source>
        <dbReference type="EMBL" id="KAG8559971.1"/>
    </source>
</evidence>
<keyword evidence="2" id="KW-0812">Transmembrane</keyword>
<feature type="region of interest" description="Disordered" evidence="1">
    <location>
        <begin position="73"/>
        <end position="103"/>
    </location>
</feature>
<keyword evidence="2" id="KW-1133">Transmembrane helix</keyword>
<comment type="caution">
    <text evidence="3">The sequence shown here is derived from an EMBL/GenBank/DDBJ whole genome shotgun (WGS) entry which is preliminary data.</text>
</comment>
<feature type="compositionally biased region" description="Pro residues" evidence="1">
    <location>
        <begin position="73"/>
        <end position="91"/>
    </location>
</feature>
<name>A0AAV7ALE9_ENGPU</name>
<evidence type="ECO:0000256" key="2">
    <source>
        <dbReference type="SAM" id="Phobius"/>
    </source>
</evidence>
<dbReference type="Proteomes" id="UP000824782">
    <property type="component" value="Unassembled WGS sequence"/>
</dbReference>
<keyword evidence="4" id="KW-1185">Reference proteome</keyword>
<gene>
    <name evidence="3" type="ORF">GDO81_017511</name>
</gene>
<dbReference type="EMBL" id="WNYA01000008">
    <property type="protein sequence ID" value="KAG8559971.1"/>
    <property type="molecule type" value="Genomic_DNA"/>
</dbReference>
<organism evidence="3 4">
    <name type="scientific">Engystomops pustulosus</name>
    <name type="common">Tungara frog</name>
    <name type="synonym">Physalaemus pustulosus</name>
    <dbReference type="NCBI Taxonomy" id="76066"/>
    <lineage>
        <taxon>Eukaryota</taxon>
        <taxon>Metazoa</taxon>
        <taxon>Chordata</taxon>
        <taxon>Craniata</taxon>
        <taxon>Vertebrata</taxon>
        <taxon>Euteleostomi</taxon>
        <taxon>Amphibia</taxon>
        <taxon>Batrachia</taxon>
        <taxon>Anura</taxon>
        <taxon>Neobatrachia</taxon>
        <taxon>Hyloidea</taxon>
        <taxon>Leptodactylidae</taxon>
        <taxon>Leiuperinae</taxon>
        <taxon>Engystomops</taxon>
    </lineage>
</organism>
<sequence>MPTGDSPPPSYKDLSPYGHQYDIYCIYNEAFRLDYLPGYNQEIGGDIPTSLSGPPITSPDLLRPPDYCELPPPYSSEDPPPPVPPGCPPGSSPSTTEPSHKHNVVSSKPVTYFCLLIYVINIIMCPPIGLVFLLCYNKCFVEGRCSFYIVNTIITLISIALWLIILLPPLLIRSQTVGSSANSSIGFNVTCC</sequence>